<dbReference type="InterPro" id="IPR019303">
    <property type="entry name" value="vWA_TerF_C"/>
</dbReference>
<proteinExistence type="inferred from homology"/>
<feature type="domain" description="TerD" evidence="2">
    <location>
        <begin position="33"/>
        <end position="179"/>
    </location>
</feature>
<dbReference type="InterPro" id="IPR051324">
    <property type="entry name" value="Stress/Tellurium_Resist"/>
</dbReference>
<accession>A0A2I1RDL3</accession>
<name>A0A2I1RDL3_9ACTN</name>
<reference evidence="4 5" key="1">
    <citation type="submission" date="2017-12" db="EMBL/GenBank/DDBJ databases">
        <title>Phylogenetic diversity of female urinary microbiome.</title>
        <authorList>
            <person name="Thomas-White K."/>
            <person name="Wolfe A.J."/>
        </authorList>
    </citation>
    <scope>NUCLEOTIDE SEQUENCE [LARGE SCALE GENOMIC DNA]</scope>
    <source>
        <strain evidence="4 5">UMB0777</strain>
    </source>
</reference>
<dbReference type="PANTHER" id="PTHR32097">
    <property type="entry name" value="CAMP-BINDING PROTEIN 1-RELATED"/>
    <property type="match status" value="1"/>
</dbReference>
<evidence type="ECO:0000313" key="5">
    <source>
        <dbReference type="Proteomes" id="UP000234662"/>
    </source>
</evidence>
<comment type="caution">
    <text evidence="4">The sequence shown here is derived from an EMBL/GenBank/DDBJ whole genome shotgun (WGS) entry which is preliminary data.</text>
</comment>
<feature type="domain" description="vWA found in TerF C terminus" evidence="3">
    <location>
        <begin position="245"/>
        <end position="451"/>
    </location>
</feature>
<evidence type="ECO:0000256" key="1">
    <source>
        <dbReference type="ARBA" id="ARBA00008775"/>
    </source>
</evidence>
<organism evidence="4 5">
    <name type="scientific">Gordonia terrae</name>
    <dbReference type="NCBI Taxonomy" id="2055"/>
    <lineage>
        <taxon>Bacteria</taxon>
        <taxon>Bacillati</taxon>
        <taxon>Actinomycetota</taxon>
        <taxon>Actinomycetes</taxon>
        <taxon>Mycobacteriales</taxon>
        <taxon>Gordoniaceae</taxon>
        <taxon>Gordonia</taxon>
    </lineage>
</organism>
<dbReference type="Proteomes" id="UP000234662">
    <property type="component" value="Unassembled WGS sequence"/>
</dbReference>
<dbReference type="PANTHER" id="PTHR32097:SF4">
    <property type="entry name" value="GENERAL STRESS PROTEIN 16U"/>
    <property type="match status" value="1"/>
</dbReference>
<gene>
    <name evidence="4" type="ORF">CYJ73_00360</name>
</gene>
<dbReference type="InterPro" id="IPR036465">
    <property type="entry name" value="vWFA_dom_sf"/>
</dbReference>
<dbReference type="Pfam" id="PF02342">
    <property type="entry name" value="TerD"/>
    <property type="match status" value="1"/>
</dbReference>
<evidence type="ECO:0000259" key="2">
    <source>
        <dbReference type="Pfam" id="PF02342"/>
    </source>
</evidence>
<dbReference type="SUPFAM" id="SSF53300">
    <property type="entry name" value="vWA-like"/>
    <property type="match status" value="1"/>
</dbReference>
<dbReference type="CDD" id="cd06974">
    <property type="entry name" value="TerD_like"/>
    <property type="match status" value="1"/>
</dbReference>
<dbReference type="Pfam" id="PF10138">
    <property type="entry name" value="vWA-TerF-like"/>
    <property type="match status" value="1"/>
</dbReference>
<dbReference type="EMBL" id="PKJC01000001">
    <property type="protein sequence ID" value="PKZ67185.1"/>
    <property type="molecule type" value="Genomic_DNA"/>
</dbReference>
<evidence type="ECO:0000259" key="3">
    <source>
        <dbReference type="Pfam" id="PF10138"/>
    </source>
</evidence>
<dbReference type="AlphaFoldDB" id="A0A2I1RDL3"/>
<dbReference type="Gene3D" id="2.60.60.30">
    <property type="entry name" value="sav2460 like domains"/>
    <property type="match status" value="1"/>
</dbReference>
<dbReference type="InterPro" id="IPR003325">
    <property type="entry name" value="TerD"/>
</dbReference>
<protein>
    <submittedName>
        <fullName evidence="4">Stress protein</fullName>
    </submittedName>
</protein>
<sequence length="454" mass="49263">MSRALFYVFAGPDLAGGPPSSTASKDPVATLTLARGQNTALPTAENVTVSVSGRGIDLLAFQLTSANRVRDDHDFVFYNQPSSPERAVTLSGDAELEIALGSVPADIERISVAVASENPLGSVPLAARIRAGDVVIDAPAEGLETEHAAILVEIYRRNGSWQARSESAGWDAGFPALVRSLGVTVDDEPESRSTEEPAFEPDQIPAMRTVAGENKLSLEKRQTLDLRKKAVHRVLLTKGVAGRDARVIVVIDKTLSMSALYRRRTVHRVIERMIPVATQLDSDGDLETYLYARSFAKLPDVNVANAELWIETFVHLRGRHGPPMCPDIDYDKQIGGANEELPIMQAVLDDLVDDQPVLVLFFTDGGFHSKVPAIRSLIAAAAARPVFWQFVGLGDNNFGTLTSLDTMTGRVVDNAGFIQIDDIDERSDDQLYADVLGEFADWMTAAAELGIARR</sequence>
<evidence type="ECO:0000313" key="4">
    <source>
        <dbReference type="EMBL" id="PKZ67185.1"/>
    </source>
</evidence>
<comment type="similarity">
    <text evidence="1">Belongs to the CAPAB/TerDEXZ family.</text>
</comment>